<gene>
    <name evidence="1" type="ORF">CEW83_15415</name>
</gene>
<dbReference type="InterPro" id="IPR019546">
    <property type="entry name" value="TAT_signal_bac_arc"/>
</dbReference>
<proteinExistence type="predicted"/>
<dbReference type="Proteomes" id="UP000244930">
    <property type="component" value="Chromosome"/>
</dbReference>
<dbReference type="AlphaFoldDB" id="A0A2U8GVR2"/>
<dbReference type="KEGG" id="acom:CEW83_15415"/>
<evidence type="ECO:0000313" key="2">
    <source>
        <dbReference type="Proteomes" id="UP000244930"/>
    </source>
</evidence>
<reference evidence="1 2" key="1">
    <citation type="submission" date="2017-06" db="EMBL/GenBank/DDBJ databases">
        <title>Azoarcus.</title>
        <authorList>
            <person name="Woo J.-H."/>
            <person name="Kim H.-S."/>
        </authorList>
    </citation>
    <scope>NUCLEOTIDE SEQUENCE [LARGE SCALE GENOMIC DNA]</scope>
    <source>
        <strain evidence="1 2">TSPY31</strain>
    </source>
</reference>
<dbReference type="InterPro" id="IPR006311">
    <property type="entry name" value="TAT_signal"/>
</dbReference>
<dbReference type="Pfam" id="PF10518">
    <property type="entry name" value="TAT_signal"/>
    <property type="match status" value="1"/>
</dbReference>
<protein>
    <submittedName>
        <fullName evidence="1">Twin-arginine translocation pathway signal</fullName>
    </submittedName>
</protein>
<accession>A0A2U8GVR2</accession>
<dbReference type="InterPro" id="IPR027056">
    <property type="entry name" value="Gluconate_2DH_su3"/>
</dbReference>
<organism evidence="1 2">
    <name type="scientific">Parazoarcus communis</name>
    <dbReference type="NCBI Taxonomy" id="41977"/>
    <lineage>
        <taxon>Bacteria</taxon>
        <taxon>Pseudomonadati</taxon>
        <taxon>Pseudomonadota</taxon>
        <taxon>Betaproteobacteria</taxon>
        <taxon>Rhodocyclales</taxon>
        <taxon>Zoogloeaceae</taxon>
        <taxon>Parazoarcus</taxon>
    </lineage>
</organism>
<dbReference type="EMBL" id="CP022187">
    <property type="protein sequence ID" value="AWI77762.1"/>
    <property type="molecule type" value="Genomic_DNA"/>
</dbReference>
<dbReference type="NCBIfam" id="TIGR01409">
    <property type="entry name" value="TAT_signal_seq"/>
    <property type="match status" value="1"/>
</dbReference>
<sequence length="184" mass="20186">MRVVEKRITVSRRGFLKGSGVAAASVTALSAGSLMMPARDALAAGFTQLGAGPGKTLLVMARDIFPHDRISDRYYMLAIEPYDAMAAKDPALKKLILDGVAQLDRLAMASFRKPYADVPTETERLGLLYAIERGAFFQKIKGDMVTGFYNNKAVWPLFGEEGSSWEKGGYVDRGFDDIDWLPQA</sequence>
<keyword evidence="2" id="KW-1185">Reference proteome</keyword>
<dbReference type="Pfam" id="PF13618">
    <property type="entry name" value="Gluconate_2-dh3"/>
    <property type="match status" value="1"/>
</dbReference>
<dbReference type="PROSITE" id="PS51318">
    <property type="entry name" value="TAT"/>
    <property type="match status" value="1"/>
</dbReference>
<name>A0A2U8GVR2_9RHOO</name>
<evidence type="ECO:0000313" key="1">
    <source>
        <dbReference type="EMBL" id="AWI77762.1"/>
    </source>
</evidence>